<protein>
    <submittedName>
        <fullName evidence="1">Uncharacterized protein</fullName>
    </submittedName>
</protein>
<dbReference type="AlphaFoldDB" id="A0AAD7F0S5"/>
<evidence type="ECO:0000313" key="1">
    <source>
        <dbReference type="EMBL" id="KAJ7362846.1"/>
    </source>
</evidence>
<dbReference type="Proteomes" id="UP001218218">
    <property type="component" value="Unassembled WGS sequence"/>
</dbReference>
<gene>
    <name evidence="1" type="ORF">DFH08DRAFT_841578</name>
</gene>
<keyword evidence="2" id="KW-1185">Reference proteome</keyword>
<reference evidence="1" key="1">
    <citation type="submission" date="2023-03" db="EMBL/GenBank/DDBJ databases">
        <title>Massive genome expansion in bonnet fungi (Mycena s.s.) driven by repeated elements and novel gene families across ecological guilds.</title>
        <authorList>
            <consortium name="Lawrence Berkeley National Laboratory"/>
            <person name="Harder C.B."/>
            <person name="Miyauchi S."/>
            <person name="Viragh M."/>
            <person name="Kuo A."/>
            <person name="Thoen E."/>
            <person name="Andreopoulos B."/>
            <person name="Lu D."/>
            <person name="Skrede I."/>
            <person name="Drula E."/>
            <person name="Henrissat B."/>
            <person name="Morin E."/>
            <person name="Kohler A."/>
            <person name="Barry K."/>
            <person name="LaButti K."/>
            <person name="Morin E."/>
            <person name="Salamov A."/>
            <person name="Lipzen A."/>
            <person name="Mereny Z."/>
            <person name="Hegedus B."/>
            <person name="Baldrian P."/>
            <person name="Stursova M."/>
            <person name="Weitz H."/>
            <person name="Taylor A."/>
            <person name="Grigoriev I.V."/>
            <person name="Nagy L.G."/>
            <person name="Martin F."/>
            <person name="Kauserud H."/>
        </authorList>
    </citation>
    <scope>NUCLEOTIDE SEQUENCE</scope>
    <source>
        <strain evidence="1">CBHHK002</strain>
    </source>
</reference>
<comment type="caution">
    <text evidence="1">The sequence shown here is derived from an EMBL/GenBank/DDBJ whole genome shotgun (WGS) entry which is preliminary data.</text>
</comment>
<accession>A0AAD7F0S5</accession>
<organism evidence="1 2">
    <name type="scientific">Mycena albidolilacea</name>
    <dbReference type="NCBI Taxonomy" id="1033008"/>
    <lineage>
        <taxon>Eukaryota</taxon>
        <taxon>Fungi</taxon>
        <taxon>Dikarya</taxon>
        <taxon>Basidiomycota</taxon>
        <taxon>Agaricomycotina</taxon>
        <taxon>Agaricomycetes</taxon>
        <taxon>Agaricomycetidae</taxon>
        <taxon>Agaricales</taxon>
        <taxon>Marasmiineae</taxon>
        <taxon>Mycenaceae</taxon>
        <taxon>Mycena</taxon>
    </lineage>
</organism>
<proteinExistence type="predicted"/>
<evidence type="ECO:0000313" key="2">
    <source>
        <dbReference type="Proteomes" id="UP001218218"/>
    </source>
</evidence>
<dbReference type="EMBL" id="JARIHO010000004">
    <property type="protein sequence ID" value="KAJ7362846.1"/>
    <property type="molecule type" value="Genomic_DNA"/>
</dbReference>
<name>A0AAD7F0S5_9AGAR</name>
<sequence length="77" mass="8344">MRARTGWLLTCATTTKGFATTRLGVFGIEAVRLNPLYPSAGICAFPQNNSNSSSGAISSLKRPPRLNSVWTRQNPAY</sequence>